<dbReference type="PROSITE" id="PS01360">
    <property type="entry name" value="ZF_MYND_1"/>
    <property type="match status" value="1"/>
</dbReference>
<sequence>MQMPCEVCYKDATRVCSACKYTRYCSEACQKANWKIHKKGCEIQQMLNRMNDEHAAAPRARPNPKRCTGCSARFTEDYPCDGECPDCGYVACESCICDNSNGTCYCPNSNFGNKYCQMEPRYYHTDGNGKGYGGDRHPELFPDEAYPEDFYEAEPRACNNCGEVTKVLKKEYCREIRF</sequence>
<accession>A0A1M2V8H1</accession>
<evidence type="ECO:0000313" key="6">
    <source>
        <dbReference type="EMBL" id="OJT03912.1"/>
    </source>
</evidence>
<evidence type="ECO:0000256" key="3">
    <source>
        <dbReference type="ARBA" id="ARBA00022833"/>
    </source>
</evidence>
<keyword evidence="2 4" id="KW-0863">Zinc-finger</keyword>
<dbReference type="STRING" id="154538.A0A1M2V8H1"/>
<dbReference type="Pfam" id="PF01753">
    <property type="entry name" value="zf-MYND"/>
    <property type="match status" value="1"/>
</dbReference>
<evidence type="ECO:0000259" key="5">
    <source>
        <dbReference type="PROSITE" id="PS50865"/>
    </source>
</evidence>
<dbReference type="EMBL" id="MNAD01001578">
    <property type="protein sequence ID" value="OJT03912.1"/>
    <property type="molecule type" value="Genomic_DNA"/>
</dbReference>
<gene>
    <name evidence="6" type="ORF">TRAPUB_5413</name>
</gene>
<dbReference type="AlphaFoldDB" id="A0A1M2V8H1"/>
<organism evidence="6 7">
    <name type="scientific">Trametes pubescens</name>
    <name type="common">White-rot fungus</name>
    <dbReference type="NCBI Taxonomy" id="154538"/>
    <lineage>
        <taxon>Eukaryota</taxon>
        <taxon>Fungi</taxon>
        <taxon>Dikarya</taxon>
        <taxon>Basidiomycota</taxon>
        <taxon>Agaricomycotina</taxon>
        <taxon>Agaricomycetes</taxon>
        <taxon>Polyporales</taxon>
        <taxon>Polyporaceae</taxon>
        <taxon>Trametes</taxon>
    </lineage>
</organism>
<evidence type="ECO:0000256" key="4">
    <source>
        <dbReference type="PROSITE-ProRule" id="PRU00134"/>
    </source>
</evidence>
<keyword evidence="1" id="KW-0479">Metal-binding</keyword>
<evidence type="ECO:0000256" key="1">
    <source>
        <dbReference type="ARBA" id="ARBA00022723"/>
    </source>
</evidence>
<proteinExistence type="predicted"/>
<dbReference type="Gene3D" id="6.10.140.2220">
    <property type="match status" value="1"/>
</dbReference>
<dbReference type="PROSITE" id="PS50865">
    <property type="entry name" value="ZF_MYND_2"/>
    <property type="match status" value="1"/>
</dbReference>
<reference evidence="6 7" key="1">
    <citation type="submission" date="2016-10" db="EMBL/GenBank/DDBJ databases">
        <title>Genome sequence of the basidiomycete white-rot fungus Trametes pubescens.</title>
        <authorList>
            <person name="Makela M.R."/>
            <person name="Granchi Z."/>
            <person name="Peng M."/>
            <person name="De Vries R.P."/>
            <person name="Grigoriev I."/>
            <person name="Riley R."/>
            <person name="Hilden K."/>
        </authorList>
    </citation>
    <scope>NUCLEOTIDE SEQUENCE [LARGE SCALE GENOMIC DNA]</scope>
    <source>
        <strain evidence="6 7">FBCC735</strain>
    </source>
</reference>
<keyword evidence="7" id="KW-1185">Reference proteome</keyword>
<comment type="caution">
    <text evidence="6">The sequence shown here is derived from an EMBL/GenBank/DDBJ whole genome shotgun (WGS) entry which is preliminary data.</text>
</comment>
<keyword evidence="3" id="KW-0862">Zinc</keyword>
<dbReference type="OMA" id="GYVACES"/>
<dbReference type="SUPFAM" id="SSF144232">
    <property type="entry name" value="HIT/MYND zinc finger-like"/>
    <property type="match status" value="1"/>
</dbReference>
<dbReference type="InterPro" id="IPR002893">
    <property type="entry name" value="Znf_MYND"/>
</dbReference>
<dbReference type="GO" id="GO:0008270">
    <property type="term" value="F:zinc ion binding"/>
    <property type="evidence" value="ECO:0007669"/>
    <property type="project" value="UniProtKB-KW"/>
</dbReference>
<protein>
    <recommendedName>
        <fullName evidence="5">MYND-type domain-containing protein</fullName>
    </recommendedName>
</protein>
<feature type="domain" description="MYND-type" evidence="5">
    <location>
        <begin position="5"/>
        <end position="41"/>
    </location>
</feature>
<evidence type="ECO:0000256" key="2">
    <source>
        <dbReference type="ARBA" id="ARBA00022771"/>
    </source>
</evidence>
<dbReference type="OrthoDB" id="432970at2759"/>
<name>A0A1M2V8H1_TRAPU</name>
<dbReference type="Proteomes" id="UP000184267">
    <property type="component" value="Unassembled WGS sequence"/>
</dbReference>
<evidence type="ECO:0000313" key="7">
    <source>
        <dbReference type="Proteomes" id="UP000184267"/>
    </source>
</evidence>